<evidence type="ECO:0000256" key="4">
    <source>
        <dbReference type="SAM" id="Phobius"/>
    </source>
</evidence>
<dbReference type="Gene3D" id="3.40.640.10">
    <property type="entry name" value="Type I PLP-dependent aspartate aminotransferase-like (Major domain)"/>
    <property type="match status" value="1"/>
</dbReference>
<dbReference type="InterPro" id="IPR015421">
    <property type="entry name" value="PyrdxlP-dep_Trfase_major"/>
</dbReference>
<dbReference type="OrthoDB" id="5978656at2759"/>
<reference evidence="6" key="1">
    <citation type="submission" date="2020-12" db="EMBL/GenBank/DDBJ databases">
        <authorList>
            <person name="Iha C."/>
        </authorList>
    </citation>
    <scope>NUCLEOTIDE SEQUENCE</scope>
</reference>
<dbReference type="Gene3D" id="3.90.1150.10">
    <property type="entry name" value="Aspartate Aminotransferase, domain 1"/>
    <property type="match status" value="1"/>
</dbReference>
<dbReference type="CDD" id="cd12408">
    <property type="entry name" value="RRM_eIF3G_like"/>
    <property type="match status" value="1"/>
</dbReference>
<dbReference type="InterPro" id="IPR000504">
    <property type="entry name" value="RRM_dom"/>
</dbReference>
<dbReference type="PANTHER" id="PTHR43092">
    <property type="entry name" value="L-CYSTEINE DESULFHYDRASE"/>
    <property type="match status" value="1"/>
</dbReference>
<organism evidence="6 7">
    <name type="scientific">Ostreobium quekettii</name>
    <dbReference type="NCBI Taxonomy" id="121088"/>
    <lineage>
        <taxon>Eukaryota</taxon>
        <taxon>Viridiplantae</taxon>
        <taxon>Chlorophyta</taxon>
        <taxon>core chlorophytes</taxon>
        <taxon>Ulvophyceae</taxon>
        <taxon>TCBD clade</taxon>
        <taxon>Bryopsidales</taxon>
        <taxon>Ostreobineae</taxon>
        <taxon>Ostreobiaceae</taxon>
        <taxon>Ostreobium</taxon>
    </lineage>
</organism>
<dbReference type="SUPFAM" id="SSF53383">
    <property type="entry name" value="PLP-dependent transferases"/>
    <property type="match status" value="1"/>
</dbReference>
<name>A0A8S1J0Y4_9CHLO</name>
<dbReference type="InterPro" id="IPR035979">
    <property type="entry name" value="RBD_domain_sf"/>
</dbReference>
<feature type="compositionally biased region" description="Acidic residues" evidence="3">
    <location>
        <begin position="667"/>
        <end position="678"/>
    </location>
</feature>
<evidence type="ECO:0000313" key="7">
    <source>
        <dbReference type="Proteomes" id="UP000708148"/>
    </source>
</evidence>
<feature type="domain" description="RRM" evidence="5">
    <location>
        <begin position="713"/>
        <end position="763"/>
    </location>
</feature>
<keyword evidence="7" id="KW-1185">Reference proteome</keyword>
<dbReference type="Proteomes" id="UP000708148">
    <property type="component" value="Unassembled WGS sequence"/>
</dbReference>
<feature type="region of interest" description="Disordered" evidence="3">
    <location>
        <begin position="501"/>
        <end position="530"/>
    </location>
</feature>
<dbReference type="InterPro" id="IPR000192">
    <property type="entry name" value="Aminotrans_V_dom"/>
</dbReference>
<dbReference type="GO" id="GO:0003723">
    <property type="term" value="F:RNA binding"/>
    <property type="evidence" value="ECO:0007669"/>
    <property type="project" value="UniProtKB-UniRule"/>
</dbReference>
<dbReference type="InterPro" id="IPR012677">
    <property type="entry name" value="Nucleotide-bd_a/b_plait_sf"/>
</dbReference>
<proteinExistence type="predicted"/>
<keyword evidence="1" id="KW-0663">Pyridoxal phosphate</keyword>
<dbReference type="EMBL" id="CAJHUC010000619">
    <property type="protein sequence ID" value="CAD7697171.1"/>
    <property type="molecule type" value="Genomic_DNA"/>
</dbReference>
<evidence type="ECO:0000256" key="2">
    <source>
        <dbReference type="PROSITE-ProRule" id="PRU00176"/>
    </source>
</evidence>
<dbReference type="Pfam" id="PF00076">
    <property type="entry name" value="RRM_1"/>
    <property type="match status" value="1"/>
</dbReference>
<keyword evidence="4" id="KW-0812">Transmembrane</keyword>
<feature type="non-terminal residue" evidence="6">
    <location>
        <position position="763"/>
    </location>
</feature>
<dbReference type="SUPFAM" id="SSF54928">
    <property type="entry name" value="RNA-binding domain, RBD"/>
    <property type="match status" value="1"/>
</dbReference>
<feature type="transmembrane region" description="Helical" evidence="4">
    <location>
        <begin position="6"/>
        <end position="24"/>
    </location>
</feature>
<evidence type="ECO:0000313" key="6">
    <source>
        <dbReference type="EMBL" id="CAD7697171.1"/>
    </source>
</evidence>
<dbReference type="Gene3D" id="3.30.70.330">
    <property type="match status" value="1"/>
</dbReference>
<sequence>MSSLQAVVVHYGSRALLVVGILVLRKLSLGRARRAQQRPGQESPRFKIIKPVEYRADNPSYLSSFWQQVALGKHDNGHATCPLVEQHKAKIDALAPSLTSEETSLKGLFALEDGTTHLNHGSYGAAFRLVLDVQSWYRDRMEAEPTRFMETEFFPALHSALVQLSDFIGVQPQDVVPMHNATSAVATVVNSLVVGPGDLVLMTTMTYPAVRSTLARFAAHNGANLLEVELNKETLSSPNSILEAFKAALQGRRRVRLAVLDHVLSFPPVVMPLDGLVPICKQAGAKVLVDGAHGIGALAPNIPQLCVEFYTSNLHKWMCTPKGTAFLWVAPEEQSRIRPLVTSHGCGLGFQPEFAWSGTDDWTGWLALPAAIAIFNQLKPNSIREHNRRLVSSAAKLLLERWGTSRLYGVNSVGYSAGMVAVELPESPGVASCREGAEQLHRTLRSRFKIEVPTFWWEGVMWVRISSHLYNTIDDYEALAKPAPVPQTTCTPRLAARLPRKSTTLPKTPFRGSPTARMATRPRWGDDEDEDVADILPNKEERGPDENGIKTTVEYFRNDKGEAIKRTTKVKVVAVQQKAYTISDERRKWKKFGAAASGNEGITNKALEEFPFESTRKQKQSLQEKKVTDLKDALKGADNQTIVGSLKDMLYKRRMERELRRAKGLLEDPELPPSEDDPSGAPSLKPGSYVPPNQRGNRVGAAPPEAPRRYNDNSVRVTNLAEEVTEGDLHELFAPFGAISRVFLALDRETGRSRGFAFINYVR</sequence>
<feature type="region of interest" description="Disordered" evidence="3">
    <location>
        <begin position="662"/>
        <end position="713"/>
    </location>
</feature>
<keyword evidence="4" id="KW-0472">Membrane</keyword>
<dbReference type="AlphaFoldDB" id="A0A8S1J0Y4"/>
<comment type="caution">
    <text evidence="6">The sequence shown here is derived from an EMBL/GenBank/DDBJ whole genome shotgun (WGS) entry which is preliminary data.</text>
</comment>
<accession>A0A8S1J0Y4</accession>
<evidence type="ECO:0000256" key="1">
    <source>
        <dbReference type="ARBA" id="ARBA00022898"/>
    </source>
</evidence>
<keyword evidence="2" id="KW-0694">RNA-binding</keyword>
<dbReference type="InterPro" id="IPR034240">
    <property type="entry name" value="eIF3G_RRM"/>
</dbReference>
<dbReference type="InterPro" id="IPR015424">
    <property type="entry name" value="PyrdxlP-dep_Trfase"/>
</dbReference>
<dbReference type="PANTHER" id="PTHR43092:SF2">
    <property type="entry name" value="HERCYNYLCYSTEINE SULFOXIDE LYASE"/>
    <property type="match status" value="1"/>
</dbReference>
<dbReference type="Pfam" id="PF12353">
    <property type="entry name" value="eIF3g"/>
    <property type="match status" value="1"/>
</dbReference>
<evidence type="ECO:0000259" key="5">
    <source>
        <dbReference type="PROSITE" id="PS50102"/>
    </source>
</evidence>
<gene>
    <name evidence="6" type="ORF">OSTQU699_LOCUS2532</name>
</gene>
<dbReference type="InterPro" id="IPR015422">
    <property type="entry name" value="PyrdxlP-dep_Trfase_small"/>
</dbReference>
<evidence type="ECO:0000256" key="3">
    <source>
        <dbReference type="SAM" id="MobiDB-lite"/>
    </source>
</evidence>
<dbReference type="PROSITE" id="PS50102">
    <property type="entry name" value="RRM"/>
    <property type="match status" value="1"/>
</dbReference>
<dbReference type="Pfam" id="PF00266">
    <property type="entry name" value="Aminotran_5"/>
    <property type="match status" value="1"/>
</dbReference>
<dbReference type="InterPro" id="IPR024675">
    <property type="entry name" value="eIF3g_N"/>
</dbReference>
<keyword evidence="4" id="KW-1133">Transmembrane helix</keyword>
<protein>
    <recommendedName>
        <fullName evidence="5">RRM domain-containing protein</fullName>
    </recommendedName>
</protein>